<evidence type="ECO:0000256" key="1">
    <source>
        <dbReference type="ARBA" id="ARBA00023172"/>
    </source>
</evidence>
<dbReference type="KEGG" id="cari:FNU76_16805"/>
<protein>
    <submittedName>
        <fullName evidence="3">Tyrosine-type recombinase/integrase</fullName>
    </submittedName>
</protein>
<dbReference type="InterPro" id="IPR011010">
    <property type="entry name" value="DNA_brk_join_enz"/>
</dbReference>
<evidence type="ECO:0000259" key="2">
    <source>
        <dbReference type="PROSITE" id="PS51898"/>
    </source>
</evidence>
<name>A0A516SMK4_9NEIS</name>
<reference evidence="4" key="1">
    <citation type="submission" date="2019-07" db="EMBL/GenBank/DDBJ databases">
        <title>Chitinimonas sp. nov., isolated from Ny-Alesund, arctica soil.</title>
        <authorList>
            <person name="Xu Q."/>
            <person name="Peng F."/>
        </authorList>
    </citation>
    <scope>NUCLEOTIDE SEQUENCE [LARGE SCALE GENOMIC DNA]</scope>
    <source>
        <strain evidence="4">R3-44</strain>
    </source>
</reference>
<dbReference type="Pfam" id="PF00589">
    <property type="entry name" value="Phage_integrase"/>
    <property type="match status" value="1"/>
</dbReference>
<accession>A0A516SMK4</accession>
<dbReference type="OrthoDB" id="9801717at2"/>
<dbReference type="AlphaFoldDB" id="A0A516SMK4"/>
<organism evidence="3 4">
    <name type="scientific">Chitinimonas arctica</name>
    <dbReference type="NCBI Taxonomy" id="2594795"/>
    <lineage>
        <taxon>Bacteria</taxon>
        <taxon>Pseudomonadati</taxon>
        <taxon>Pseudomonadota</taxon>
        <taxon>Betaproteobacteria</taxon>
        <taxon>Neisseriales</taxon>
        <taxon>Chitinibacteraceae</taxon>
        <taxon>Chitinimonas</taxon>
    </lineage>
</organism>
<dbReference type="Gene3D" id="1.10.443.10">
    <property type="entry name" value="Intergrase catalytic core"/>
    <property type="match status" value="1"/>
</dbReference>
<gene>
    <name evidence="3" type="ORF">FNU76_16805</name>
</gene>
<dbReference type="GO" id="GO:0015074">
    <property type="term" value="P:DNA integration"/>
    <property type="evidence" value="ECO:0007669"/>
    <property type="project" value="InterPro"/>
</dbReference>
<dbReference type="Proteomes" id="UP000317550">
    <property type="component" value="Chromosome"/>
</dbReference>
<feature type="domain" description="Tyr recombinase" evidence="2">
    <location>
        <begin position="1"/>
        <end position="39"/>
    </location>
</feature>
<keyword evidence="1" id="KW-0233">DNA recombination</keyword>
<dbReference type="SUPFAM" id="SSF56349">
    <property type="entry name" value="DNA breaking-rejoining enzymes"/>
    <property type="match status" value="1"/>
</dbReference>
<dbReference type="InterPro" id="IPR002104">
    <property type="entry name" value="Integrase_catalytic"/>
</dbReference>
<keyword evidence="4" id="KW-1185">Reference proteome</keyword>
<evidence type="ECO:0000313" key="3">
    <source>
        <dbReference type="EMBL" id="QDQ29365.1"/>
    </source>
</evidence>
<evidence type="ECO:0000313" key="4">
    <source>
        <dbReference type="Proteomes" id="UP000317550"/>
    </source>
</evidence>
<dbReference type="GO" id="GO:0003677">
    <property type="term" value="F:DNA binding"/>
    <property type="evidence" value="ECO:0007669"/>
    <property type="project" value="InterPro"/>
</dbReference>
<dbReference type="EMBL" id="CP041730">
    <property type="protein sequence ID" value="QDQ29365.1"/>
    <property type="molecule type" value="Genomic_DNA"/>
</dbReference>
<dbReference type="GO" id="GO:0006310">
    <property type="term" value="P:DNA recombination"/>
    <property type="evidence" value="ECO:0007669"/>
    <property type="project" value="UniProtKB-KW"/>
</dbReference>
<dbReference type="InterPro" id="IPR013762">
    <property type="entry name" value="Integrase-like_cat_sf"/>
</dbReference>
<sequence length="89" mass="9537">MLDNGADLRALQVILGHAQITTTEIYTHVSIGQLKAAHAATHPAAHWPAPSPAAALSPCFFSRSLRVPGPLRLGASRWVKVHLGRRPVC</sequence>
<proteinExistence type="predicted"/>
<dbReference type="PROSITE" id="PS51898">
    <property type="entry name" value="TYR_RECOMBINASE"/>
    <property type="match status" value="1"/>
</dbReference>